<gene>
    <name evidence="9" type="ORF">SEPMUDRAFT_80461</name>
</gene>
<accession>M3CP86</accession>
<dbReference type="PROSITE" id="PS50405">
    <property type="entry name" value="GST_CTER"/>
    <property type="match status" value="1"/>
</dbReference>
<dbReference type="RefSeq" id="XP_016763709.1">
    <property type="nucleotide sequence ID" value="XM_016910248.1"/>
</dbReference>
<dbReference type="SMART" id="SM01183">
    <property type="entry name" value="EF1G"/>
    <property type="match status" value="1"/>
</dbReference>
<keyword evidence="3 4" id="KW-0648">Protein biosynthesis</keyword>
<sequence>MAFGKIYSYEGNARTTALLAVAKANDLDVELVPTQPGNVTDDYRKLNKLGKVPTFEGADGYVLTEAMAIAIYLTSQNEKTSLLGKTKQDYASILRWMSFANTELLPKLAAWFRPLIGKDPYNKKSVDDAQKATQANVKVLEEHLTVNTFLVNERLTLADLFMASIANRGFENFFDKEWRAQHPAFTRWFETVVNQDIYKAVAGELKFIEKAIPNNPPKVEKAPKAEKPKAAPAPKAAPKPAADEEDDEPKEAPKPKHPLELLGKPTFVLDDWKRKYSNEETREVALPWFWENVNFEEYSLWTVDYKYNDELTMVFMTSNLVGGFLTRLEASRKYIFGAASVYGKANDSIIKGAFLVRGQEALPAFEVAPDVESYEFTKLDPKKKEDQEFVNDQWAWDKPLIVGDKEYEWADGKVFK</sequence>
<evidence type="ECO:0000256" key="2">
    <source>
        <dbReference type="ARBA" id="ARBA00022768"/>
    </source>
</evidence>
<dbReference type="CDD" id="cd03044">
    <property type="entry name" value="GST_N_EF1Bgamma"/>
    <property type="match status" value="1"/>
</dbReference>
<dbReference type="CDD" id="cd03181">
    <property type="entry name" value="GST_C_EF1Bgamma_like"/>
    <property type="match status" value="1"/>
</dbReference>
<feature type="domain" description="EF-1-gamma C-terminal" evidence="6">
    <location>
        <begin position="255"/>
        <end position="416"/>
    </location>
</feature>
<dbReference type="InterPro" id="IPR040079">
    <property type="entry name" value="Glutathione_S-Trfase"/>
</dbReference>
<feature type="domain" description="GST N-terminal" evidence="7">
    <location>
        <begin position="2"/>
        <end position="81"/>
    </location>
</feature>
<dbReference type="SFLD" id="SFLDG00358">
    <property type="entry name" value="Main_(cytGST)"/>
    <property type="match status" value="1"/>
</dbReference>
<proteinExistence type="inferred from homology"/>
<dbReference type="InterPro" id="IPR036433">
    <property type="entry name" value="EF1B_G_C_sf"/>
</dbReference>
<dbReference type="Gene3D" id="1.20.1050.10">
    <property type="match status" value="1"/>
</dbReference>
<feature type="compositionally biased region" description="Low complexity" evidence="5">
    <location>
        <begin position="230"/>
        <end position="240"/>
    </location>
</feature>
<dbReference type="InterPro" id="IPR004046">
    <property type="entry name" value="GST_C"/>
</dbReference>
<dbReference type="OrthoDB" id="10055769at2759"/>
<dbReference type="Gene3D" id="3.30.70.1010">
    <property type="entry name" value="Translation elongation factor EF1B, gamma chain, conserved domain"/>
    <property type="match status" value="1"/>
</dbReference>
<dbReference type="InterPro" id="IPR010987">
    <property type="entry name" value="Glutathione-S-Trfase_C-like"/>
</dbReference>
<dbReference type="Proteomes" id="UP000016931">
    <property type="component" value="Unassembled WGS sequence"/>
</dbReference>
<name>M3CP86_SPHMS</name>
<dbReference type="Pfam" id="PF00043">
    <property type="entry name" value="GST_C"/>
    <property type="match status" value="1"/>
</dbReference>
<dbReference type="Pfam" id="PF02798">
    <property type="entry name" value="GST_N"/>
    <property type="match status" value="1"/>
</dbReference>
<dbReference type="Pfam" id="PF00647">
    <property type="entry name" value="EF1G"/>
    <property type="match status" value="1"/>
</dbReference>
<keyword evidence="2 4" id="KW-0251">Elongation factor</keyword>
<dbReference type="InterPro" id="IPR004045">
    <property type="entry name" value="Glutathione_S-Trfase_N"/>
</dbReference>
<evidence type="ECO:0000256" key="3">
    <source>
        <dbReference type="ARBA" id="ARBA00022917"/>
    </source>
</evidence>
<feature type="domain" description="GST C-terminal" evidence="8">
    <location>
        <begin position="86"/>
        <end position="212"/>
    </location>
</feature>
<dbReference type="InterPro" id="IPR036249">
    <property type="entry name" value="Thioredoxin-like_sf"/>
</dbReference>
<dbReference type="SUPFAM" id="SSF52833">
    <property type="entry name" value="Thioredoxin-like"/>
    <property type="match status" value="1"/>
</dbReference>
<dbReference type="Gene3D" id="3.40.30.10">
    <property type="entry name" value="Glutaredoxin"/>
    <property type="match status" value="1"/>
</dbReference>
<evidence type="ECO:0000259" key="7">
    <source>
        <dbReference type="PROSITE" id="PS50404"/>
    </source>
</evidence>
<dbReference type="PROSITE" id="PS50404">
    <property type="entry name" value="GST_NTER"/>
    <property type="match status" value="1"/>
</dbReference>
<dbReference type="FunFam" id="3.30.70.1010:FF:000001">
    <property type="entry name" value="Elongation factor 1-gamma 1"/>
    <property type="match status" value="1"/>
</dbReference>
<dbReference type="STRING" id="692275.M3CP86"/>
<dbReference type="PANTHER" id="PTHR43986:SF1">
    <property type="entry name" value="ELONGATION FACTOR 1-GAMMA"/>
    <property type="match status" value="1"/>
</dbReference>
<dbReference type="OMA" id="TQYFSWT"/>
<comment type="similarity">
    <text evidence="1">Belongs to the GST superfamily.</text>
</comment>
<dbReference type="eggNOG" id="KOG1627">
    <property type="taxonomic scope" value="Eukaryota"/>
</dbReference>
<dbReference type="FunFam" id="1.20.1050.10:FF:000006">
    <property type="entry name" value="Elongation factor 1 gamma"/>
    <property type="match status" value="1"/>
</dbReference>
<dbReference type="InterPro" id="IPR050802">
    <property type="entry name" value="EF-GSTs"/>
</dbReference>
<dbReference type="AlphaFoldDB" id="M3CP86"/>
<evidence type="ECO:0000313" key="10">
    <source>
        <dbReference type="Proteomes" id="UP000016931"/>
    </source>
</evidence>
<evidence type="ECO:0000259" key="6">
    <source>
        <dbReference type="PROSITE" id="PS50040"/>
    </source>
</evidence>
<dbReference type="GO" id="GO:0005737">
    <property type="term" value="C:cytoplasm"/>
    <property type="evidence" value="ECO:0007669"/>
    <property type="project" value="TreeGrafter"/>
</dbReference>
<protein>
    <submittedName>
        <fullName evidence="9">EEF1-gamma domain-containing protein</fullName>
    </submittedName>
</protein>
<evidence type="ECO:0000256" key="4">
    <source>
        <dbReference type="PROSITE-ProRule" id="PRU00519"/>
    </source>
</evidence>
<dbReference type="GO" id="GO:0003746">
    <property type="term" value="F:translation elongation factor activity"/>
    <property type="evidence" value="ECO:0007669"/>
    <property type="project" value="UniProtKB-UniRule"/>
</dbReference>
<dbReference type="PROSITE" id="PS50040">
    <property type="entry name" value="EF1G_C"/>
    <property type="match status" value="1"/>
</dbReference>
<dbReference type="InterPro" id="IPR036282">
    <property type="entry name" value="Glutathione-S-Trfase_C_sf"/>
</dbReference>
<dbReference type="EMBL" id="KB456261">
    <property type="protein sequence ID" value="EMF15588.1"/>
    <property type="molecule type" value="Genomic_DNA"/>
</dbReference>
<dbReference type="SUPFAM" id="SSF89942">
    <property type="entry name" value="eEF1-gamma domain"/>
    <property type="match status" value="1"/>
</dbReference>
<feature type="region of interest" description="Disordered" evidence="5">
    <location>
        <begin position="216"/>
        <end position="261"/>
    </location>
</feature>
<dbReference type="SUPFAM" id="SSF47616">
    <property type="entry name" value="GST C-terminal domain-like"/>
    <property type="match status" value="1"/>
</dbReference>
<feature type="compositionally biased region" description="Basic and acidic residues" evidence="5">
    <location>
        <begin position="218"/>
        <end position="229"/>
    </location>
</feature>
<dbReference type="InterPro" id="IPR001662">
    <property type="entry name" value="EF1B_G_C"/>
</dbReference>
<dbReference type="HOGENOM" id="CLU_011226_3_0_1"/>
<dbReference type="GO" id="GO:0005634">
    <property type="term" value="C:nucleus"/>
    <property type="evidence" value="ECO:0007669"/>
    <property type="project" value="TreeGrafter"/>
</dbReference>
<feature type="compositionally biased region" description="Basic and acidic residues" evidence="5">
    <location>
        <begin position="250"/>
        <end position="259"/>
    </location>
</feature>
<dbReference type="GeneID" id="27907385"/>
<evidence type="ECO:0000256" key="1">
    <source>
        <dbReference type="ARBA" id="ARBA00007409"/>
    </source>
</evidence>
<dbReference type="PANTHER" id="PTHR43986">
    <property type="entry name" value="ELONGATION FACTOR 1-GAMMA"/>
    <property type="match status" value="1"/>
</dbReference>
<evidence type="ECO:0000313" key="9">
    <source>
        <dbReference type="EMBL" id="EMF15588.1"/>
    </source>
</evidence>
<organism evidence="9 10">
    <name type="scientific">Sphaerulina musiva (strain SO2202)</name>
    <name type="common">Poplar stem canker fungus</name>
    <name type="synonym">Septoria musiva</name>
    <dbReference type="NCBI Taxonomy" id="692275"/>
    <lineage>
        <taxon>Eukaryota</taxon>
        <taxon>Fungi</taxon>
        <taxon>Dikarya</taxon>
        <taxon>Ascomycota</taxon>
        <taxon>Pezizomycotina</taxon>
        <taxon>Dothideomycetes</taxon>
        <taxon>Dothideomycetidae</taxon>
        <taxon>Mycosphaerellales</taxon>
        <taxon>Mycosphaerellaceae</taxon>
        <taxon>Sphaerulina</taxon>
    </lineage>
</organism>
<dbReference type="SFLD" id="SFLDS00019">
    <property type="entry name" value="Glutathione_Transferase_(cytos"/>
    <property type="match status" value="1"/>
</dbReference>
<keyword evidence="10" id="KW-1185">Reference proteome</keyword>
<evidence type="ECO:0000259" key="8">
    <source>
        <dbReference type="PROSITE" id="PS50405"/>
    </source>
</evidence>
<evidence type="ECO:0000256" key="5">
    <source>
        <dbReference type="SAM" id="MobiDB-lite"/>
    </source>
</evidence>
<dbReference type="eggNOG" id="KOG0867">
    <property type="taxonomic scope" value="Eukaryota"/>
</dbReference>
<dbReference type="FunFam" id="3.40.30.10:FF:000142">
    <property type="entry name" value="Elongation factor 1 gamma"/>
    <property type="match status" value="1"/>
</dbReference>
<reference evidence="9 10" key="1">
    <citation type="journal article" date="2012" name="PLoS Pathog.">
        <title>Diverse lifestyles and strategies of plant pathogenesis encoded in the genomes of eighteen Dothideomycetes fungi.</title>
        <authorList>
            <person name="Ohm R.A."/>
            <person name="Feau N."/>
            <person name="Henrissat B."/>
            <person name="Schoch C.L."/>
            <person name="Horwitz B.A."/>
            <person name="Barry K.W."/>
            <person name="Condon B.J."/>
            <person name="Copeland A.C."/>
            <person name="Dhillon B."/>
            <person name="Glaser F."/>
            <person name="Hesse C.N."/>
            <person name="Kosti I."/>
            <person name="LaButti K."/>
            <person name="Lindquist E.A."/>
            <person name="Lucas S."/>
            <person name="Salamov A.A."/>
            <person name="Bradshaw R.E."/>
            <person name="Ciuffetti L."/>
            <person name="Hamelin R.C."/>
            <person name="Kema G.H.J."/>
            <person name="Lawrence C."/>
            <person name="Scott J.A."/>
            <person name="Spatafora J.W."/>
            <person name="Turgeon B.G."/>
            <person name="de Wit P.J.G.M."/>
            <person name="Zhong S."/>
            <person name="Goodwin S.B."/>
            <person name="Grigoriev I.V."/>
        </authorList>
    </citation>
    <scope>NUCLEOTIDE SEQUENCE [LARGE SCALE GENOMIC DNA]</scope>
    <source>
        <strain evidence="9 10">SO2202</strain>
    </source>
</reference>